<gene>
    <name evidence="1" type="ORF">D0809_26405</name>
</gene>
<evidence type="ECO:0008006" key="3">
    <source>
        <dbReference type="Google" id="ProtNLM"/>
    </source>
</evidence>
<evidence type="ECO:0000313" key="2">
    <source>
        <dbReference type="Proteomes" id="UP000298340"/>
    </source>
</evidence>
<name>A0A4Y7U4B9_9FLAO</name>
<comment type="caution">
    <text evidence="1">The sequence shown here is derived from an EMBL/GenBank/DDBJ whole genome shotgun (WGS) entry which is preliminary data.</text>
</comment>
<dbReference type="AlphaFoldDB" id="A0A4Y7U4B9"/>
<proteinExistence type="predicted"/>
<protein>
    <recommendedName>
        <fullName evidence="3">Adhesin</fullName>
    </recommendedName>
</protein>
<evidence type="ECO:0000313" key="1">
    <source>
        <dbReference type="EMBL" id="TEB41266.1"/>
    </source>
</evidence>
<sequence>GFVTITPATTVVAGVTAFDYAVPSGAADTYIFRITDVNGCPVSTNAVTIEAIVPIVPAANPIQPLCFGGTGTIVLSATGGQGPYRYNFNNLGFSTNDTYTATASATAYPFIVKDNLGCEVSSSVILGEPTEVNFIAPVITPL</sequence>
<feature type="non-terminal residue" evidence="1">
    <location>
        <position position="142"/>
    </location>
</feature>
<dbReference type="InterPro" id="IPR025667">
    <property type="entry name" value="SprB_repeat"/>
</dbReference>
<dbReference type="RefSeq" id="WP_194100329.1">
    <property type="nucleotide sequence ID" value="NZ_QWDN01000392.1"/>
</dbReference>
<dbReference type="EMBL" id="QWDN01000392">
    <property type="protein sequence ID" value="TEB41266.1"/>
    <property type="molecule type" value="Genomic_DNA"/>
</dbReference>
<feature type="non-terminal residue" evidence="1">
    <location>
        <position position="1"/>
    </location>
</feature>
<dbReference type="Pfam" id="PF13573">
    <property type="entry name" value="SprB"/>
    <property type="match status" value="1"/>
</dbReference>
<reference evidence="1 2" key="1">
    <citation type="journal article" date="2018" name="Syst. Appl. Microbiol.">
        <title>Flavobacterium circumlabens sp. nov. and Flavobacterium cupreum sp. nov., two psychrotrophic species isolated from Antarctic environmental samples.</title>
        <authorList>
            <person name="Kralova S."/>
            <person name="Busse H.J."/>
            <person name="Svec P."/>
            <person name="Maslanova I."/>
            <person name="Stankova E."/>
            <person name="Bartak M."/>
            <person name="Sedlacek I."/>
        </authorList>
    </citation>
    <scope>NUCLEOTIDE SEQUENCE [LARGE SCALE GENOMIC DNA]</scope>
    <source>
        <strain evidence="1 2">CCM 8828</strain>
    </source>
</reference>
<accession>A0A4Y7U4B9</accession>
<dbReference type="Proteomes" id="UP000298340">
    <property type="component" value="Unassembled WGS sequence"/>
</dbReference>
<organism evidence="1 2">
    <name type="scientific">Flavobacterium circumlabens</name>
    <dbReference type="NCBI Taxonomy" id="2133765"/>
    <lineage>
        <taxon>Bacteria</taxon>
        <taxon>Pseudomonadati</taxon>
        <taxon>Bacteroidota</taxon>
        <taxon>Flavobacteriia</taxon>
        <taxon>Flavobacteriales</taxon>
        <taxon>Flavobacteriaceae</taxon>
        <taxon>Flavobacterium</taxon>
    </lineage>
</organism>